<gene>
    <name evidence="8" type="ORF">ASPBRDRAFT_126574</name>
</gene>
<dbReference type="GO" id="GO:0003995">
    <property type="term" value="F:acyl-CoA dehydrogenase activity"/>
    <property type="evidence" value="ECO:0007669"/>
    <property type="project" value="TreeGrafter"/>
</dbReference>
<dbReference type="AlphaFoldDB" id="A0A1L9UHI3"/>
<dbReference type="Pfam" id="PF02770">
    <property type="entry name" value="Acyl-CoA_dh_M"/>
    <property type="match status" value="1"/>
</dbReference>
<evidence type="ECO:0000256" key="6">
    <source>
        <dbReference type="SAM" id="MobiDB-lite"/>
    </source>
</evidence>
<comment type="cofactor">
    <cofactor evidence="1">
        <name>FAD</name>
        <dbReference type="ChEBI" id="CHEBI:57692"/>
    </cofactor>
</comment>
<reference evidence="9" key="1">
    <citation type="journal article" date="2017" name="Genome Biol.">
        <title>Comparative genomics reveals high biological diversity and specific adaptations in the industrially and medically important fungal genus Aspergillus.</title>
        <authorList>
            <person name="de Vries R.P."/>
            <person name="Riley R."/>
            <person name="Wiebenga A."/>
            <person name="Aguilar-Osorio G."/>
            <person name="Amillis S."/>
            <person name="Uchima C.A."/>
            <person name="Anderluh G."/>
            <person name="Asadollahi M."/>
            <person name="Askin M."/>
            <person name="Barry K."/>
            <person name="Battaglia E."/>
            <person name="Bayram O."/>
            <person name="Benocci T."/>
            <person name="Braus-Stromeyer S.A."/>
            <person name="Caldana C."/>
            <person name="Canovas D."/>
            <person name="Cerqueira G.C."/>
            <person name="Chen F."/>
            <person name="Chen W."/>
            <person name="Choi C."/>
            <person name="Clum A."/>
            <person name="Dos Santos R.A."/>
            <person name="Damasio A.R."/>
            <person name="Diallinas G."/>
            <person name="Emri T."/>
            <person name="Fekete E."/>
            <person name="Flipphi M."/>
            <person name="Freyberg S."/>
            <person name="Gallo A."/>
            <person name="Gournas C."/>
            <person name="Habgood R."/>
            <person name="Hainaut M."/>
            <person name="Harispe M.L."/>
            <person name="Henrissat B."/>
            <person name="Hilden K.S."/>
            <person name="Hope R."/>
            <person name="Hossain A."/>
            <person name="Karabika E."/>
            <person name="Karaffa L."/>
            <person name="Karanyi Z."/>
            <person name="Krasevec N."/>
            <person name="Kuo A."/>
            <person name="Kusch H."/>
            <person name="LaButti K."/>
            <person name="Lagendijk E.L."/>
            <person name="Lapidus A."/>
            <person name="Levasseur A."/>
            <person name="Lindquist E."/>
            <person name="Lipzen A."/>
            <person name="Logrieco A.F."/>
            <person name="MacCabe A."/>
            <person name="Maekelae M.R."/>
            <person name="Malavazi I."/>
            <person name="Melin P."/>
            <person name="Meyer V."/>
            <person name="Mielnichuk N."/>
            <person name="Miskei M."/>
            <person name="Molnar A.P."/>
            <person name="Mule G."/>
            <person name="Ngan C.Y."/>
            <person name="Orejas M."/>
            <person name="Orosz E."/>
            <person name="Ouedraogo J.P."/>
            <person name="Overkamp K.M."/>
            <person name="Park H.-S."/>
            <person name="Perrone G."/>
            <person name="Piumi F."/>
            <person name="Punt P.J."/>
            <person name="Ram A.F."/>
            <person name="Ramon A."/>
            <person name="Rauscher S."/>
            <person name="Record E."/>
            <person name="Riano-Pachon D.M."/>
            <person name="Robert V."/>
            <person name="Roehrig J."/>
            <person name="Ruller R."/>
            <person name="Salamov A."/>
            <person name="Salih N.S."/>
            <person name="Samson R.A."/>
            <person name="Sandor E."/>
            <person name="Sanguinetti M."/>
            <person name="Schuetze T."/>
            <person name="Sepcic K."/>
            <person name="Shelest E."/>
            <person name="Sherlock G."/>
            <person name="Sophianopoulou V."/>
            <person name="Squina F.M."/>
            <person name="Sun H."/>
            <person name="Susca A."/>
            <person name="Todd R.B."/>
            <person name="Tsang A."/>
            <person name="Unkles S.E."/>
            <person name="van de Wiele N."/>
            <person name="van Rossen-Uffink D."/>
            <person name="Oliveira J.V."/>
            <person name="Vesth T.C."/>
            <person name="Visser J."/>
            <person name="Yu J.-H."/>
            <person name="Zhou M."/>
            <person name="Andersen M.R."/>
            <person name="Archer D.B."/>
            <person name="Baker S.E."/>
            <person name="Benoit I."/>
            <person name="Brakhage A.A."/>
            <person name="Braus G.H."/>
            <person name="Fischer R."/>
            <person name="Frisvad J.C."/>
            <person name="Goldman G.H."/>
            <person name="Houbraken J."/>
            <person name="Oakley B."/>
            <person name="Pocsi I."/>
            <person name="Scazzocchio C."/>
            <person name="Seiboth B."/>
            <person name="vanKuyk P.A."/>
            <person name="Wortman J."/>
            <person name="Dyer P.S."/>
            <person name="Grigoriev I.V."/>
        </authorList>
    </citation>
    <scope>NUCLEOTIDE SEQUENCE [LARGE SCALE GENOMIC DNA]</scope>
    <source>
        <strain evidence="9">CBS 101740 / IMI 381727 / IBT 21946</strain>
    </source>
</reference>
<proteinExistence type="inferred from homology"/>
<keyword evidence="5" id="KW-0560">Oxidoreductase</keyword>
<dbReference type="InterPro" id="IPR037069">
    <property type="entry name" value="AcylCoA_DH/ox_N_sf"/>
</dbReference>
<dbReference type="OMA" id="YQCEKMG"/>
<dbReference type="PANTHER" id="PTHR48083">
    <property type="entry name" value="MEDIUM-CHAIN SPECIFIC ACYL-COA DEHYDROGENASE, MITOCHONDRIAL-RELATED"/>
    <property type="match status" value="1"/>
</dbReference>
<dbReference type="Gene3D" id="3.10.120.10">
    <property type="entry name" value="Cytochrome b5-like heme/steroid binding domain"/>
    <property type="match status" value="1"/>
</dbReference>
<dbReference type="InterPro" id="IPR046373">
    <property type="entry name" value="Acyl-CoA_Oxase/DH_mid-dom_sf"/>
</dbReference>
<dbReference type="SUPFAM" id="SSF55856">
    <property type="entry name" value="Cytochrome b5-like heme/steroid binding domain"/>
    <property type="match status" value="1"/>
</dbReference>
<organism evidence="8 9">
    <name type="scientific">Aspergillus brasiliensis (strain CBS 101740 / IMI 381727 / IBT 21946)</name>
    <dbReference type="NCBI Taxonomy" id="767769"/>
    <lineage>
        <taxon>Eukaryota</taxon>
        <taxon>Fungi</taxon>
        <taxon>Dikarya</taxon>
        <taxon>Ascomycota</taxon>
        <taxon>Pezizomycotina</taxon>
        <taxon>Eurotiomycetes</taxon>
        <taxon>Eurotiomycetidae</taxon>
        <taxon>Eurotiales</taxon>
        <taxon>Aspergillaceae</taxon>
        <taxon>Aspergillus</taxon>
        <taxon>Aspergillus subgen. Circumdati</taxon>
    </lineage>
</organism>
<dbReference type="InterPro" id="IPR013786">
    <property type="entry name" value="AcylCoA_DH/ox_N"/>
</dbReference>
<dbReference type="PANTHER" id="PTHR48083:SF28">
    <property type="entry name" value="ACYL-COA DEHYDROGENASE FAMILY PROTEIN (AFU_ORTHOLOGUE AFUA_6G10880)-RELATED"/>
    <property type="match status" value="1"/>
</dbReference>
<dbReference type="InterPro" id="IPR006091">
    <property type="entry name" value="Acyl-CoA_Oxase/DH_mid-dom"/>
</dbReference>
<dbReference type="InterPro" id="IPR050741">
    <property type="entry name" value="Acyl-CoA_dehydrogenase"/>
</dbReference>
<dbReference type="InterPro" id="IPR001199">
    <property type="entry name" value="Cyt_B5-like_heme/steroid-bd"/>
</dbReference>
<evidence type="ECO:0000313" key="9">
    <source>
        <dbReference type="Proteomes" id="UP000184499"/>
    </source>
</evidence>
<dbReference type="VEuPathDB" id="FungiDB:ASPBRDRAFT_126574"/>
<keyword evidence="4" id="KW-0274">FAD</keyword>
<dbReference type="OrthoDB" id="10254877at2759"/>
<feature type="domain" description="Cytochrome b5 heme-binding" evidence="7">
    <location>
        <begin position="2"/>
        <end position="78"/>
    </location>
</feature>
<dbReference type="SUPFAM" id="SSF47203">
    <property type="entry name" value="Acyl-CoA dehydrogenase C-terminal domain-like"/>
    <property type="match status" value="1"/>
</dbReference>
<comment type="similarity">
    <text evidence="2">Belongs to the acyl-CoA dehydrogenase family.</text>
</comment>
<dbReference type="Gene3D" id="1.10.540.10">
    <property type="entry name" value="Acyl-CoA dehydrogenase/oxidase, N-terminal domain"/>
    <property type="match status" value="1"/>
</dbReference>
<accession>A0A1L9UHI3</accession>
<dbReference type="Pfam" id="PF00173">
    <property type="entry name" value="Cyt-b5"/>
    <property type="match status" value="1"/>
</dbReference>
<dbReference type="SUPFAM" id="SSF56645">
    <property type="entry name" value="Acyl-CoA dehydrogenase NM domain-like"/>
    <property type="match status" value="1"/>
</dbReference>
<dbReference type="GeneID" id="93570367"/>
<dbReference type="InterPro" id="IPR036400">
    <property type="entry name" value="Cyt_B5-like_heme/steroid_sf"/>
</dbReference>
<dbReference type="InterPro" id="IPR009075">
    <property type="entry name" value="AcylCo_DH/oxidase_C"/>
</dbReference>
<evidence type="ECO:0000256" key="1">
    <source>
        <dbReference type="ARBA" id="ARBA00001974"/>
    </source>
</evidence>
<dbReference type="RefSeq" id="XP_067478435.1">
    <property type="nucleotide sequence ID" value="XM_067617879.1"/>
</dbReference>
<feature type="compositionally biased region" description="Low complexity" evidence="6">
    <location>
        <begin position="91"/>
        <end position="100"/>
    </location>
</feature>
<dbReference type="InterPro" id="IPR036250">
    <property type="entry name" value="AcylCo_DH-like_C"/>
</dbReference>
<keyword evidence="3" id="KW-0285">Flavoprotein</keyword>
<evidence type="ECO:0000256" key="2">
    <source>
        <dbReference type="ARBA" id="ARBA00009347"/>
    </source>
</evidence>
<keyword evidence="9" id="KW-1185">Reference proteome</keyword>
<evidence type="ECO:0000256" key="3">
    <source>
        <dbReference type="ARBA" id="ARBA00022630"/>
    </source>
</evidence>
<evidence type="ECO:0000259" key="7">
    <source>
        <dbReference type="PROSITE" id="PS50255"/>
    </source>
</evidence>
<protein>
    <recommendedName>
        <fullName evidence="7">Cytochrome b5 heme-binding domain-containing protein</fullName>
    </recommendedName>
</protein>
<dbReference type="PROSITE" id="PS50255">
    <property type="entry name" value="CYTOCHROME_B5_2"/>
    <property type="match status" value="1"/>
</dbReference>
<dbReference type="InterPro" id="IPR009100">
    <property type="entry name" value="AcylCoA_DH/oxidase_NM_dom_sf"/>
</dbReference>
<dbReference type="GO" id="GO:0050660">
    <property type="term" value="F:flavin adenine dinucleotide binding"/>
    <property type="evidence" value="ECO:0007669"/>
    <property type="project" value="InterPro"/>
</dbReference>
<sequence length="545" mass="60888">MAKTFTKGDVASHNKADNLWVVIDEDVYDLTKFQDEHPGGKKILQRVAGKDASKQFWKYHNEGILKKYKGNLQIGSLDTKKAAAPEPPASSAPATQPSKPLAAPVDVASAKSSETQDPFGELIPFADPAWYQGYHSPYFNQTHSALREEIRQWVDTEIEPYVTEWDEAKKVPDHVYKQMGERGYLAGLLGMKKYPVDYTPHRVQSVAPENWDLFHEMLLTDELSRVGSGGLVWNLIGGFGIGCPPLVKFGKKPLVDRILPGILAGDKRICLAITEPDAGSDVANLTCEAKLSPDGKHYIVNGEKKWITNGVWSDYFTTAVRTGDAGMNGVSVLLIERDMGGVSTRRMDCQGVWSSGTTYITFEDVKVPVENLIGKENQGFKVIMTNFNHERIGIVIQCVRFARVCYEESMKYAHKRRTFGKRLIDHPVIRMKLAHMARQIEATYNWLENIIYQCQSMDETEAMLKLGGAIAGLKAQSTTTFEFCAREASQIFGGLSYSRGGQGGKIERLYRDVRAYAIPGGSEEIMLDLSMRQSLRVHQMFGLKL</sequence>
<dbReference type="Gene3D" id="2.40.110.10">
    <property type="entry name" value="Butyryl-CoA Dehydrogenase, subunit A, domain 2"/>
    <property type="match status" value="1"/>
</dbReference>
<evidence type="ECO:0000313" key="8">
    <source>
        <dbReference type="EMBL" id="OJJ71187.1"/>
    </source>
</evidence>
<dbReference type="GO" id="GO:0033539">
    <property type="term" value="P:fatty acid beta-oxidation using acyl-CoA dehydrogenase"/>
    <property type="evidence" value="ECO:0007669"/>
    <property type="project" value="TreeGrafter"/>
</dbReference>
<dbReference type="Pfam" id="PF00441">
    <property type="entry name" value="Acyl-CoA_dh_1"/>
    <property type="match status" value="1"/>
</dbReference>
<dbReference type="STRING" id="767769.A0A1L9UHI3"/>
<dbReference type="Proteomes" id="UP000184499">
    <property type="component" value="Unassembled WGS sequence"/>
</dbReference>
<feature type="region of interest" description="Disordered" evidence="6">
    <location>
        <begin position="78"/>
        <end position="105"/>
    </location>
</feature>
<dbReference type="SMART" id="SM01117">
    <property type="entry name" value="Cyt-b5"/>
    <property type="match status" value="1"/>
</dbReference>
<evidence type="ECO:0000256" key="4">
    <source>
        <dbReference type="ARBA" id="ARBA00022827"/>
    </source>
</evidence>
<name>A0A1L9UHI3_ASPBC</name>
<dbReference type="Pfam" id="PF02771">
    <property type="entry name" value="Acyl-CoA_dh_N"/>
    <property type="match status" value="1"/>
</dbReference>
<dbReference type="GO" id="GO:0005737">
    <property type="term" value="C:cytoplasm"/>
    <property type="evidence" value="ECO:0007669"/>
    <property type="project" value="TreeGrafter"/>
</dbReference>
<evidence type="ECO:0000256" key="5">
    <source>
        <dbReference type="ARBA" id="ARBA00023002"/>
    </source>
</evidence>
<dbReference type="Gene3D" id="1.20.140.10">
    <property type="entry name" value="Butyryl-CoA Dehydrogenase, subunit A, domain 3"/>
    <property type="match status" value="1"/>
</dbReference>
<dbReference type="EMBL" id="KV878685">
    <property type="protein sequence ID" value="OJJ71187.1"/>
    <property type="molecule type" value="Genomic_DNA"/>
</dbReference>
<dbReference type="PRINTS" id="PR00363">
    <property type="entry name" value="CYTOCHROMEB5"/>
</dbReference>